<dbReference type="InterPro" id="IPR023198">
    <property type="entry name" value="PGP-like_dom2"/>
</dbReference>
<dbReference type="Gene3D" id="1.10.150.240">
    <property type="entry name" value="Putative phosphatase, domain 2"/>
    <property type="match status" value="1"/>
</dbReference>
<dbReference type="InterPro" id="IPR023214">
    <property type="entry name" value="HAD_sf"/>
</dbReference>
<dbReference type="PRINTS" id="PR00413">
    <property type="entry name" value="HADHALOGNASE"/>
</dbReference>
<dbReference type="EMBL" id="JAUSQL010000001">
    <property type="protein sequence ID" value="MDP9832449.1"/>
    <property type="molecule type" value="Genomic_DNA"/>
</dbReference>
<dbReference type="InterPro" id="IPR036412">
    <property type="entry name" value="HAD-like_sf"/>
</dbReference>
<dbReference type="SUPFAM" id="SSF56784">
    <property type="entry name" value="HAD-like"/>
    <property type="match status" value="1"/>
</dbReference>
<sequence>MPLPSGILFDMDGTLTDTEKLWFQAETEVLGELGRPWRAGDEMAIIGLNLIDAATHLTTSLEIDMDPAALGWMLTERVAKIGREHGMPWRPGAYELLELVAHLGIPSALVTASHIAFAQLALEQAPAGTLQVAVTGDQVKVGKPDPEPYLLAAVRLGVPPDRTLAFEDSVHGLTSALAAGCVTVGVPLKVDISGVAGVTLIDSLVDADEAFLRSVMAEVRPV</sequence>
<proteinExistence type="predicted"/>
<dbReference type="InterPro" id="IPR006439">
    <property type="entry name" value="HAD-SF_hydro_IA"/>
</dbReference>
<evidence type="ECO:0000313" key="2">
    <source>
        <dbReference type="Proteomes" id="UP001230145"/>
    </source>
</evidence>
<dbReference type="PANTHER" id="PTHR18901">
    <property type="entry name" value="2-DEOXYGLUCOSE-6-PHOSPHATE PHOSPHATASE 2"/>
    <property type="match status" value="1"/>
</dbReference>
<dbReference type="PANTHER" id="PTHR18901:SF38">
    <property type="entry name" value="PSEUDOURIDINE-5'-PHOSPHATASE"/>
    <property type="match status" value="1"/>
</dbReference>
<protein>
    <submittedName>
        <fullName evidence="1">Beta-phosphoglucomutase-like phosphatase (HAD superfamily)</fullName>
    </submittedName>
</protein>
<dbReference type="NCBIfam" id="TIGR01509">
    <property type="entry name" value="HAD-SF-IA-v3"/>
    <property type="match status" value="1"/>
</dbReference>
<dbReference type="SFLD" id="SFLDG01129">
    <property type="entry name" value="C1.5:_HAD__Beta-PGM__Phosphata"/>
    <property type="match status" value="1"/>
</dbReference>
<dbReference type="Pfam" id="PF13419">
    <property type="entry name" value="HAD_2"/>
    <property type="match status" value="1"/>
</dbReference>
<organism evidence="1 2">
    <name type="scientific">Trueperella abortisuis</name>
    <dbReference type="NCBI Taxonomy" id="445930"/>
    <lineage>
        <taxon>Bacteria</taxon>
        <taxon>Bacillati</taxon>
        <taxon>Actinomycetota</taxon>
        <taxon>Actinomycetes</taxon>
        <taxon>Actinomycetales</taxon>
        <taxon>Actinomycetaceae</taxon>
        <taxon>Trueperella</taxon>
    </lineage>
</organism>
<dbReference type="Gene3D" id="3.40.50.1000">
    <property type="entry name" value="HAD superfamily/HAD-like"/>
    <property type="match status" value="1"/>
</dbReference>
<gene>
    <name evidence="1" type="ORF">J2S45_001128</name>
</gene>
<comment type="caution">
    <text evidence="1">The sequence shown here is derived from an EMBL/GenBank/DDBJ whole genome shotgun (WGS) entry which is preliminary data.</text>
</comment>
<accession>A0ABT9PIB3</accession>
<keyword evidence="2" id="KW-1185">Reference proteome</keyword>
<name>A0ABT9PIB3_9ACTO</name>
<reference evidence="1 2" key="1">
    <citation type="submission" date="2023-07" db="EMBL/GenBank/DDBJ databases">
        <title>Sequencing the genomes of 1000 actinobacteria strains.</title>
        <authorList>
            <person name="Klenk H.-P."/>
        </authorList>
    </citation>
    <scope>NUCLEOTIDE SEQUENCE [LARGE SCALE GENOMIC DNA]</scope>
    <source>
        <strain evidence="1 2">DSM 19515</strain>
    </source>
</reference>
<evidence type="ECO:0000313" key="1">
    <source>
        <dbReference type="EMBL" id="MDP9832449.1"/>
    </source>
</evidence>
<dbReference type="InterPro" id="IPR041492">
    <property type="entry name" value="HAD_2"/>
</dbReference>
<dbReference type="SFLD" id="SFLDS00003">
    <property type="entry name" value="Haloacid_Dehalogenase"/>
    <property type="match status" value="1"/>
</dbReference>
<dbReference type="Proteomes" id="UP001230145">
    <property type="component" value="Unassembled WGS sequence"/>
</dbReference>
<dbReference type="RefSeq" id="WP_307634799.1">
    <property type="nucleotide sequence ID" value="NZ_JAUSQL010000001.1"/>
</dbReference>
<dbReference type="CDD" id="cd07505">
    <property type="entry name" value="HAD_BPGM-like"/>
    <property type="match status" value="1"/>
</dbReference>